<protein>
    <submittedName>
        <fullName evidence="1">Uncharacterized protein</fullName>
    </submittedName>
</protein>
<dbReference type="AlphaFoldDB" id="K3UGR1"/>
<keyword evidence="2" id="KW-1185">Reference proteome</keyword>
<dbReference type="OrthoDB" id="10256524at2759"/>
<comment type="caution">
    <text evidence="1">The sequence shown here is derived from an EMBL/GenBank/DDBJ whole genome shotgun (WGS) entry which is preliminary data.</text>
</comment>
<sequence length="56" mass="6288">MGKGLGYDHTNNVEKIIWENVPGETFKFVVSIWNNVDVEAPTSFAVAWGIRPLARL</sequence>
<dbReference type="Proteomes" id="UP000007978">
    <property type="component" value="Chromosome 3"/>
</dbReference>
<reference evidence="1 2" key="1">
    <citation type="journal article" date="2012" name="PLoS Pathog.">
        <title>Comparative pathogenomics reveals horizontally acquired novel virulence genes in fungi infecting cereal hosts.</title>
        <authorList>
            <person name="Gardiner D.M."/>
            <person name="McDonald M.C."/>
            <person name="Covarelli L."/>
            <person name="Solomon P.S."/>
            <person name="Rusu A.G."/>
            <person name="Marshall M."/>
            <person name="Kazan K."/>
            <person name="Chakraborty S."/>
            <person name="McDonald B.A."/>
            <person name="Manners J.M."/>
        </authorList>
    </citation>
    <scope>NUCLEOTIDE SEQUENCE [LARGE SCALE GENOMIC DNA]</scope>
    <source>
        <strain evidence="1 2">CS3096</strain>
    </source>
</reference>
<evidence type="ECO:0000313" key="1">
    <source>
        <dbReference type="EMBL" id="EKJ71011.1"/>
    </source>
</evidence>
<proteinExistence type="predicted"/>
<dbReference type="SUPFAM" id="SSF49785">
    <property type="entry name" value="Galactose-binding domain-like"/>
    <property type="match status" value="1"/>
</dbReference>
<name>K3UGR1_FUSPC</name>
<accession>K3UGR1</accession>
<dbReference type="InterPro" id="IPR008979">
    <property type="entry name" value="Galactose-bd-like_sf"/>
</dbReference>
<organism evidence="1 2">
    <name type="scientific">Fusarium pseudograminearum (strain CS3096)</name>
    <name type="common">Wheat and barley crown-rot fungus</name>
    <dbReference type="NCBI Taxonomy" id="1028729"/>
    <lineage>
        <taxon>Eukaryota</taxon>
        <taxon>Fungi</taxon>
        <taxon>Dikarya</taxon>
        <taxon>Ascomycota</taxon>
        <taxon>Pezizomycotina</taxon>
        <taxon>Sordariomycetes</taxon>
        <taxon>Hypocreomycetidae</taxon>
        <taxon>Hypocreales</taxon>
        <taxon>Nectriaceae</taxon>
        <taxon>Fusarium</taxon>
    </lineage>
</organism>
<dbReference type="HOGENOM" id="CLU_3014259_0_0_1"/>
<gene>
    <name evidence="1" type="ORF">FPSE_08796</name>
</gene>
<dbReference type="EMBL" id="AFNW01000297">
    <property type="protein sequence ID" value="EKJ71011.1"/>
    <property type="molecule type" value="Genomic_DNA"/>
</dbReference>
<evidence type="ECO:0000313" key="2">
    <source>
        <dbReference type="Proteomes" id="UP000007978"/>
    </source>
</evidence>
<dbReference type="KEGG" id="fpu:FPSE_08796"/>
<dbReference type="GeneID" id="20367414"/>
<dbReference type="RefSeq" id="XP_009260189.1">
    <property type="nucleotide sequence ID" value="XM_009261914.1"/>
</dbReference>